<dbReference type="Proteomes" id="UP000464495">
    <property type="component" value="Chromosome"/>
</dbReference>
<dbReference type="InterPro" id="IPR008258">
    <property type="entry name" value="Transglycosylase_SLT_dom_1"/>
</dbReference>
<evidence type="ECO:0000259" key="2">
    <source>
        <dbReference type="Pfam" id="PF01464"/>
    </source>
</evidence>
<dbReference type="AlphaFoldDB" id="A0A6P1T823"/>
<dbReference type="Pfam" id="PF01464">
    <property type="entry name" value="SLT"/>
    <property type="match status" value="1"/>
</dbReference>
<dbReference type="EMBL" id="CP046620">
    <property type="protein sequence ID" value="QHQ37449.1"/>
    <property type="molecule type" value="Genomic_DNA"/>
</dbReference>
<sequence>MCDAAATHAARETGVPRVVLQAISLTETGRRLDGEHRAWPWTVNMEGVGKWFAGREEALAYVNAHFATGARSFDVGCFQINFRWHGNAFASIAEMFDPQINALYAARFLRRLYGETGSWSRAAGAYHSRTPQFAERYAARFDRILAELGNSAPPSAIGRAEYAHNMEVERTQGLAGLQTQTVPPPLMGSVAAISLHGSGQPLLNQPRGGLY</sequence>
<proteinExistence type="inferred from homology"/>
<organism evidence="3 4">
    <name type="scientific">Algicella marina</name>
    <dbReference type="NCBI Taxonomy" id="2683284"/>
    <lineage>
        <taxon>Bacteria</taxon>
        <taxon>Pseudomonadati</taxon>
        <taxon>Pseudomonadota</taxon>
        <taxon>Alphaproteobacteria</taxon>
        <taxon>Rhodobacterales</taxon>
        <taxon>Paracoccaceae</taxon>
        <taxon>Algicella</taxon>
    </lineage>
</organism>
<dbReference type="SUPFAM" id="SSF53955">
    <property type="entry name" value="Lysozyme-like"/>
    <property type="match status" value="1"/>
</dbReference>
<dbReference type="InterPro" id="IPR023346">
    <property type="entry name" value="Lysozyme-like_dom_sf"/>
</dbReference>
<name>A0A6P1T823_9RHOB</name>
<evidence type="ECO:0000313" key="4">
    <source>
        <dbReference type="Proteomes" id="UP000464495"/>
    </source>
</evidence>
<gene>
    <name evidence="3" type="ORF">GO499_15370</name>
</gene>
<keyword evidence="4" id="KW-1185">Reference proteome</keyword>
<feature type="domain" description="Transglycosylase SLT" evidence="2">
    <location>
        <begin position="71"/>
        <end position="128"/>
    </location>
</feature>
<accession>A0A6P1T823</accession>
<reference evidence="3 4" key="1">
    <citation type="submission" date="2019-12" db="EMBL/GenBank/DDBJ databases">
        <title>Complete genome sequence of Algicella marina strain 9Alg 56(T) isolated from the red alga Tichocarpus crinitus.</title>
        <authorList>
            <person name="Kim S.-G."/>
            <person name="Nedashkovskaya O.I."/>
        </authorList>
    </citation>
    <scope>NUCLEOTIDE SEQUENCE [LARGE SCALE GENOMIC DNA]</scope>
    <source>
        <strain evidence="3 4">9Alg 56</strain>
    </source>
</reference>
<dbReference type="KEGG" id="amaq:GO499_15370"/>
<evidence type="ECO:0000313" key="3">
    <source>
        <dbReference type="EMBL" id="QHQ37449.1"/>
    </source>
</evidence>
<dbReference type="RefSeq" id="WP_161864014.1">
    <property type="nucleotide sequence ID" value="NZ_CP046620.1"/>
</dbReference>
<protein>
    <submittedName>
        <fullName evidence="3">Transglycosylase SLT domain-containing protein</fullName>
    </submittedName>
</protein>
<dbReference type="Gene3D" id="1.10.530.10">
    <property type="match status" value="1"/>
</dbReference>
<comment type="similarity">
    <text evidence="1">Belongs to the virb1 family.</text>
</comment>
<evidence type="ECO:0000256" key="1">
    <source>
        <dbReference type="ARBA" id="ARBA00009387"/>
    </source>
</evidence>